<dbReference type="InterPro" id="IPR001789">
    <property type="entry name" value="Sig_transdc_resp-reg_receiver"/>
</dbReference>
<comment type="caution">
    <text evidence="3">The sequence shown here is derived from an EMBL/GenBank/DDBJ whole genome shotgun (WGS) entry which is preliminary data.</text>
</comment>
<reference evidence="3 4" key="1">
    <citation type="submission" date="2015-11" db="EMBL/GenBank/DDBJ databases">
        <title>Genomic analysis of 38 Legionella species identifies large and diverse effector repertoires.</title>
        <authorList>
            <person name="Burstein D."/>
            <person name="Amaro F."/>
            <person name="Zusman T."/>
            <person name="Lifshitz Z."/>
            <person name="Cohen O."/>
            <person name="Gilbert J.A."/>
            <person name="Pupko T."/>
            <person name="Shuman H.A."/>
            <person name="Segal G."/>
        </authorList>
    </citation>
    <scope>NUCLEOTIDE SEQUENCE [LARGE SCALE GENOMIC DNA]</scope>
    <source>
        <strain evidence="3 4">Oak Ridge-10</strain>
    </source>
</reference>
<proteinExistence type="predicted"/>
<evidence type="ECO:0000256" key="1">
    <source>
        <dbReference type="PROSITE-ProRule" id="PRU00169"/>
    </source>
</evidence>
<dbReference type="AlphaFoldDB" id="A0A0W0XHC3"/>
<dbReference type="PANTHER" id="PTHR44520:SF2">
    <property type="entry name" value="RESPONSE REGULATOR RCP1"/>
    <property type="match status" value="1"/>
</dbReference>
<protein>
    <submittedName>
        <fullName evidence="3">Two component response regulator</fullName>
    </submittedName>
</protein>
<dbReference type="InterPro" id="IPR011006">
    <property type="entry name" value="CheY-like_superfamily"/>
</dbReference>
<name>A0A0W0XHC3_9GAMM</name>
<gene>
    <name evidence="3" type="ORF">Loak_0257</name>
</gene>
<dbReference type="Gene3D" id="3.40.50.2300">
    <property type="match status" value="1"/>
</dbReference>
<dbReference type="Proteomes" id="UP000054858">
    <property type="component" value="Unassembled WGS sequence"/>
</dbReference>
<dbReference type="PANTHER" id="PTHR44520">
    <property type="entry name" value="RESPONSE REGULATOR RCP1-RELATED"/>
    <property type="match status" value="1"/>
</dbReference>
<dbReference type="SUPFAM" id="SSF52172">
    <property type="entry name" value="CheY-like"/>
    <property type="match status" value="1"/>
</dbReference>
<dbReference type="Pfam" id="PF00072">
    <property type="entry name" value="Response_reg"/>
    <property type="match status" value="1"/>
</dbReference>
<evidence type="ECO:0000313" key="4">
    <source>
        <dbReference type="Proteomes" id="UP000054858"/>
    </source>
</evidence>
<dbReference type="SMART" id="SM00448">
    <property type="entry name" value="REC"/>
    <property type="match status" value="1"/>
</dbReference>
<keyword evidence="1" id="KW-0597">Phosphoprotein</keyword>
<sequence>MESTERNIDIFYIEDDEVDILGMEREFKKINELLEIAVAKDGHQALNKLYGRNGEEKLHPKIILLDINLPKMNGIEFLKLLRADPTFIDIEVFILTGAFNTQDKMAMKDLNVRGHIIKPLEYEDALNLLWALQSAPRN</sequence>
<evidence type="ECO:0000259" key="2">
    <source>
        <dbReference type="PROSITE" id="PS50110"/>
    </source>
</evidence>
<organism evidence="3 4">
    <name type="scientific">Legionella oakridgensis</name>
    <dbReference type="NCBI Taxonomy" id="29423"/>
    <lineage>
        <taxon>Bacteria</taxon>
        <taxon>Pseudomonadati</taxon>
        <taxon>Pseudomonadota</taxon>
        <taxon>Gammaproteobacteria</taxon>
        <taxon>Legionellales</taxon>
        <taxon>Legionellaceae</taxon>
        <taxon>Legionella</taxon>
    </lineage>
</organism>
<feature type="modified residue" description="4-aspartylphosphate" evidence="1">
    <location>
        <position position="66"/>
    </location>
</feature>
<dbReference type="PATRIC" id="fig|29423.5.peg.264"/>
<dbReference type="GO" id="GO:0000160">
    <property type="term" value="P:phosphorelay signal transduction system"/>
    <property type="evidence" value="ECO:0007669"/>
    <property type="project" value="InterPro"/>
</dbReference>
<dbReference type="PROSITE" id="PS50110">
    <property type="entry name" value="RESPONSE_REGULATORY"/>
    <property type="match status" value="1"/>
</dbReference>
<dbReference type="EMBL" id="LNYP01000005">
    <property type="protein sequence ID" value="KTD43997.1"/>
    <property type="molecule type" value="Genomic_DNA"/>
</dbReference>
<evidence type="ECO:0000313" key="3">
    <source>
        <dbReference type="EMBL" id="KTD43997.1"/>
    </source>
</evidence>
<accession>A0A0W0XHC3</accession>
<dbReference type="InterPro" id="IPR052893">
    <property type="entry name" value="TCS_response_regulator"/>
</dbReference>
<dbReference type="RefSeq" id="WP_025385164.1">
    <property type="nucleotide sequence ID" value="NZ_KV441805.1"/>
</dbReference>
<feature type="domain" description="Response regulatory" evidence="2">
    <location>
        <begin position="9"/>
        <end position="133"/>
    </location>
</feature>